<dbReference type="PANTHER" id="PTHR43669:SF8">
    <property type="entry name" value="SHORT-CHAIN TYPE DEHYDROGENASE_REDUCTASE-RELATED"/>
    <property type="match status" value="1"/>
</dbReference>
<evidence type="ECO:0000256" key="1">
    <source>
        <dbReference type="ARBA" id="ARBA00006484"/>
    </source>
</evidence>
<dbReference type="PANTHER" id="PTHR43669">
    <property type="entry name" value="5-KETO-D-GLUCONATE 5-REDUCTASE"/>
    <property type="match status" value="1"/>
</dbReference>
<dbReference type="Pfam" id="PF00596">
    <property type="entry name" value="Aldolase_II"/>
    <property type="match status" value="1"/>
</dbReference>
<dbReference type="SUPFAM" id="SSF53639">
    <property type="entry name" value="AraD/HMP-PK domain-like"/>
    <property type="match status" value="1"/>
</dbReference>
<dbReference type="InterPro" id="IPR013454">
    <property type="entry name" value="Bifunc_RhaD/ADH"/>
</dbReference>
<dbReference type="NCBIfam" id="NF006188">
    <property type="entry name" value="PRK08324.1-1"/>
    <property type="match status" value="1"/>
</dbReference>
<evidence type="ECO:0000256" key="2">
    <source>
        <dbReference type="ARBA" id="ARBA00023002"/>
    </source>
</evidence>
<dbReference type="InterPro" id="IPR002347">
    <property type="entry name" value="SDR_fam"/>
</dbReference>
<evidence type="ECO:0000313" key="5">
    <source>
        <dbReference type="EMBL" id="GAA2359882.1"/>
    </source>
</evidence>
<sequence>MTHAEVEALLARSHELGSDPRNTNYAGGNASAKADDTDPVTGSPVPLMWVKGSGGDLGTLTESGLAVLRIDRLRALVDVYPGVEREDEMVEAFDYCLHGKGGAAPSIDTAMHGLVEAAHIDHLHPDAGISLATAADGAELTAECFGDDVAWVPWRRPGFQLGLDIAAIKQRNPRAIGVILGGHGITAWGATSEECQANSLHIIRTAEKFLAERGKAEPFGPVVDGYQPLPERQRRLRAAELAPVIRGLASTDRTQVGHFDDAPEVLEFLSRAEHPRLAALGTSCPDHFLRTKVRPLVLDLPPNAELDDVVARLRELHASYREDYRAYYERHATADSPAMRGADPAIVLVPGIGMFSFGKDKQTARVAAEFYRNAINVMRGAEAVSSYSPIDESEKFRIEYWALEEAKLARMPRPKPLATRVALVTGAASGIGKATAQRLSAEGACVVVADRNIDDAQQVADELGGPDKAVAAQVDVTEEEQIAEAFRSAALAFGGVDLVVNNAGLSVSKPLLETSAADWDLQHDVMARGSFLTSREAARVMTAQGMGGDIVYIASKNAVFAGPNNVAYGATKADQAHQVRLLAAELGEHGIRVNGVNPDGVVRGSGIFAGGWGAQRAKVYGVEEEKLGEFYAQRTLLKREVLPENVANAVFALCGGDLTHTTGTHVPVDAGVPAAFLR</sequence>
<evidence type="ECO:0000313" key="6">
    <source>
        <dbReference type="Proteomes" id="UP001501218"/>
    </source>
</evidence>
<comment type="similarity">
    <text evidence="1">Belongs to the short-chain dehydrogenases/reductases (SDR) family.</text>
</comment>
<dbReference type="Pfam" id="PF13561">
    <property type="entry name" value="adh_short_C2"/>
    <property type="match status" value="1"/>
</dbReference>
<name>A0ABN3GSN8_9PSEU</name>
<gene>
    <name evidence="5" type="ORF">GCM10009854_43460</name>
</gene>
<protein>
    <submittedName>
        <fullName evidence="5">Bifunctional rhamnulose-1-phosphate aldolase/short-chain dehydrogenase</fullName>
    </submittedName>
</protein>
<keyword evidence="2" id="KW-0560">Oxidoreductase</keyword>
<keyword evidence="6" id="KW-1185">Reference proteome</keyword>
<evidence type="ECO:0000259" key="4">
    <source>
        <dbReference type="SMART" id="SM01007"/>
    </source>
</evidence>
<dbReference type="CDD" id="cd08943">
    <property type="entry name" value="R1PA_ADH_SDR_c"/>
    <property type="match status" value="1"/>
</dbReference>
<dbReference type="InterPro" id="IPR036291">
    <property type="entry name" value="NAD(P)-bd_dom_sf"/>
</dbReference>
<evidence type="ECO:0000256" key="3">
    <source>
        <dbReference type="SAM" id="MobiDB-lite"/>
    </source>
</evidence>
<organism evidence="5 6">
    <name type="scientific">Saccharopolyspora halophila</name>
    <dbReference type="NCBI Taxonomy" id="405551"/>
    <lineage>
        <taxon>Bacteria</taxon>
        <taxon>Bacillati</taxon>
        <taxon>Actinomycetota</taxon>
        <taxon>Actinomycetes</taxon>
        <taxon>Pseudonocardiales</taxon>
        <taxon>Pseudonocardiaceae</taxon>
        <taxon>Saccharopolyspora</taxon>
    </lineage>
</organism>
<proteinExistence type="inferred from homology"/>
<dbReference type="EMBL" id="BAAARA010000021">
    <property type="protein sequence ID" value="GAA2359882.1"/>
    <property type="molecule type" value="Genomic_DNA"/>
</dbReference>
<dbReference type="SMART" id="SM01007">
    <property type="entry name" value="Aldolase_II"/>
    <property type="match status" value="1"/>
</dbReference>
<dbReference type="Gene3D" id="3.40.225.10">
    <property type="entry name" value="Class II aldolase/adducin N-terminal domain"/>
    <property type="match status" value="1"/>
</dbReference>
<feature type="region of interest" description="Disordered" evidence="3">
    <location>
        <begin position="13"/>
        <end position="39"/>
    </location>
</feature>
<accession>A0ABN3GSN8</accession>
<dbReference type="NCBIfam" id="NF006189">
    <property type="entry name" value="PRK08324.1-3"/>
    <property type="match status" value="1"/>
</dbReference>
<comment type="caution">
    <text evidence="5">The sequence shown here is derived from an EMBL/GenBank/DDBJ whole genome shotgun (WGS) entry which is preliminary data.</text>
</comment>
<dbReference type="SUPFAM" id="SSF51735">
    <property type="entry name" value="NAD(P)-binding Rossmann-fold domains"/>
    <property type="match status" value="1"/>
</dbReference>
<dbReference type="Proteomes" id="UP001501218">
    <property type="component" value="Unassembled WGS sequence"/>
</dbReference>
<dbReference type="Gene3D" id="3.40.50.720">
    <property type="entry name" value="NAD(P)-binding Rossmann-like Domain"/>
    <property type="match status" value="1"/>
</dbReference>
<feature type="domain" description="Class II aldolase/adducin N-terminal" evidence="4">
    <location>
        <begin position="8"/>
        <end position="210"/>
    </location>
</feature>
<dbReference type="PRINTS" id="PR00081">
    <property type="entry name" value="GDHRDH"/>
</dbReference>
<reference evidence="5 6" key="1">
    <citation type="journal article" date="2019" name="Int. J. Syst. Evol. Microbiol.">
        <title>The Global Catalogue of Microorganisms (GCM) 10K type strain sequencing project: providing services to taxonomists for standard genome sequencing and annotation.</title>
        <authorList>
            <consortium name="The Broad Institute Genomics Platform"/>
            <consortium name="The Broad Institute Genome Sequencing Center for Infectious Disease"/>
            <person name="Wu L."/>
            <person name="Ma J."/>
        </authorList>
    </citation>
    <scope>NUCLEOTIDE SEQUENCE [LARGE SCALE GENOMIC DNA]</scope>
    <source>
        <strain evidence="5 6">JCM 16221</strain>
    </source>
</reference>
<dbReference type="RefSeq" id="WP_344136082.1">
    <property type="nucleotide sequence ID" value="NZ_BAAARA010000021.1"/>
</dbReference>
<dbReference type="InterPro" id="IPR036409">
    <property type="entry name" value="Aldolase_II/adducin_N_sf"/>
</dbReference>
<dbReference type="InterPro" id="IPR001303">
    <property type="entry name" value="Aldolase_II/adducin_N"/>
</dbReference>
<dbReference type="NCBIfam" id="TIGR02632">
    <property type="entry name" value="RhaD_aldol-ADH"/>
    <property type="match status" value="1"/>
</dbReference>